<dbReference type="Pfam" id="PF00373">
    <property type="entry name" value="FERM_M"/>
    <property type="match status" value="1"/>
</dbReference>
<feature type="domain" description="FERM" evidence="2">
    <location>
        <begin position="1"/>
        <end position="204"/>
    </location>
</feature>
<dbReference type="SMART" id="SM01196">
    <property type="entry name" value="FERM_C"/>
    <property type="match status" value="1"/>
</dbReference>
<dbReference type="InterPro" id="IPR018980">
    <property type="entry name" value="FERM_PH-like_C"/>
</dbReference>
<proteinExistence type="predicted"/>
<dbReference type="Gene3D" id="2.30.29.30">
    <property type="entry name" value="Pleckstrin-homology domain (PH domain)/Phosphotyrosine-binding domain (PTB)"/>
    <property type="match status" value="1"/>
</dbReference>
<dbReference type="InterPro" id="IPR014352">
    <property type="entry name" value="FERM/acyl-CoA-bd_prot_sf"/>
</dbReference>
<dbReference type="CDD" id="cd14473">
    <property type="entry name" value="FERM_B-lobe"/>
    <property type="match status" value="1"/>
</dbReference>
<organism evidence="3 4">
    <name type="scientific">Sphenodon punctatus</name>
    <name type="common">Tuatara</name>
    <name type="synonym">Hatteria punctata</name>
    <dbReference type="NCBI Taxonomy" id="8508"/>
    <lineage>
        <taxon>Eukaryota</taxon>
        <taxon>Metazoa</taxon>
        <taxon>Chordata</taxon>
        <taxon>Craniata</taxon>
        <taxon>Vertebrata</taxon>
        <taxon>Euteleostomi</taxon>
        <taxon>Lepidosauria</taxon>
        <taxon>Sphenodontia</taxon>
        <taxon>Sphenodontidae</taxon>
        <taxon>Sphenodon</taxon>
    </lineage>
</organism>
<dbReference type="SUPFAM" id="SSF50729">
    <property type="entry name" value="PH domain-like"/>
    <property type="match status" value="1"/>
</dbReference>
<dbReference type="AlphaFoldDB" id="A0A8D0G5A6"/>
<evidence type="ECO:0000256" key="1">
    <source>
        <dbReference type="SAM" id="Phobius"/>
    </source>
</evidence>
<keyword evidence="1" id="KW-0472">Membrane</keyword>
<dbReference type="PROSITE" id="PS50057">
    <property type="entry name" value="FERM_3"/>
    <property type="match status" value="1"/>
</dbReference>
<dbReference type="PRINTS" id="PR00935">
    <property type="entry name" value="BAND41"/>
</dbReference>
<dbReference type="InterPro" id="IPR011993">
    <property type="entry name" value="PH-like_dom_sf"/>
</dbReference>
<dbReference type="InterPro" id="IPR019749">
    <property type="entry name" value="Band_41_domain"/>
</dbReference>
<keyword evidence="1" id="KW-1133">Transmembrane helix</keyword>
<accession>A0A8D0G5A6</accession>
<dbReference type="OMA" id="XNEVTKL"/>
<dbReference type="InterPro" id="IPR019748">
    <property type="entry name" value="FERM_central"/>
</dbReference>
<sequence length="463" mass="51974">MCFRVKFYPTDPAALKEEITRYLVFLQIKRDLYHGRLLCKTSDAALLAAYILQAEIGDYDPGKHPEGYSSKFQFFPKHSEKLERKIAEIHKTELSGQTPATSELNFLRKAQSLETYGVDPHPCKDVSGNAAFLAFTPFGFVVLQGNKRVHFIKWNEVTKLKFEGKTFYLYEKKIVLTYFAPTPEACKHLWKSRQSTHPFLCMGGTPAEQPGRVAKEVMESSAKIKREPPEIHRAGLVPSRSCPSITHGPRLTSVPRTRRRAVHISIMEGLESLRDSAHSTPVRSASHGDAFMPHSRAHRAESSERVAIISDEIYSPSDSVLPTPVAEHSLELMLLSRQINGAPCSIEEEKESEDNTPTAAEAEGFGGELRALCQGAGGNGGTQAEQVNKFVLSVLRLLLVTVGLLLVLLLLLIVLTESDLDIAFFRDIRQTPEFEQFHYQYFCPLRRWFACKIRSVLSLLIDT</sequence>
<keyword evidence="4" id="KW-1185">Reference proteome</keyword>
<dbReference type="Pfam" id="PF09380">
    <property type="entry name" value="FERM_C"/>
    <property type="match status" value="1"/>
</dbReference>
<feature type="transmembrane region" description="Helical" evidence="1">
    <location>
        <begin position="394"/>
        <end position="416"/>
    </location>
</feature>
<evidence type="ECO:0000313" key="4">
    <source>
        <dbReference type="Proteomes" id="UP000694392"/>
    </source>
</evidence>
<reference evidence="3" key="2">
    <citation type="submission" date="2025-09" db="UniProtKB">
        <authorList>
            <consortium name="Ensembl"/>
        </authorList>
    </citation>
    <scope>IDENTIFICATION</scope>
</reference>
<reference evidence="3" key="1">
    <citation type="submission" date="2025-08" db="UniProtKB">
        <authorList>
            <consortium name="Ensembl"/>
        </authorList>
    </citation>
    <scope>IDENTIFICATION</scope>
</reference>
<dbReference type="PANTHER" id="PTHR23280">
    <property type="entry name" value="4.1 G PROTEIN"/>
    <property type="match status" value="1"/>
</dbReference>
<dbReference type="GeneTree" id="ENSGT00940000156346"/>
<dbReference type="InterPro" id="IPR035963">
    <property type="entry name" value="FERM_2"/>
</dbReference>
<dbReference type="GO" id="GO:0031032">
    <property type="term" value="P:actomyosin structure organization"/>
    <property type="evidence" value="ECO:0007669"/>
    <property type="project" value="TreeGrafter"/>
</dbReference>
<dbReference type="Gene3D" id="1.20.80.10">
    <property type="match status" value="1"/>
</dbReference>
<gene>
    <name evidence="3" type="primary">FRMD5</name>
</gene>
<dbReference type="PANTHER" id="PTHR23280:SF5">
    <property type="entry name" value="FERM DOMAIN-CONTAINING PROTEIN 5"/>
    <property type="match status" value="1"/>
</dbReference>
<evidence type="ECO:0000259" key="2">
    <source>
        <dbReference type="PROSITE" id="PS50057"/>
    </source>
</evidence>
<protein>
    <submittedName>
        <fullName evidence="3">FERM domain containing 5</fullName>
    </submittedName>
</protein>
<dbReference type="FunFam" id="1.20.80.10:FF:000006">
    <property type="entry name" value="FERM domain-containing protein 5 isoform X1"/>
    <property type="match status" value="1"/>
</dbReference>
<dbReference type="GO" id="GO:0005856">
    <property type="term" value="C:cytoskeleton"/>
    <property type="evidence" value="ECO:0007669"/>
    <property type="project" value="TreeGrafter"/>
</dbReference>
<dbReference type="SUPFAM" id="SSF47031">
    <property type="entry name" value="Second domain of FERM"/>
    <property type="match status" value="1"/>
</dbReference>
<dbReference type="Proteomes" id="UP000694392">
    <property type="component" value="Unplaced"/>
</dbReference>
<name>A0A8D0G5A6_SPHPU</name>
<dbReference type="InterPro" id="IPR000299">
    <property type="entry name" value="FERM_domain"/>
</dbReference>
<keyword evidence="1" id="KW-0812">Transmembrane</keyword>
<dbReference type="SMART" id="SM00295">
    <property type="entry name" value="B41"/>
    <property type="match status" value="1"/>
</dbReference>
<dbReference type="Ensembl" id="ENSSPUT00000000368.1">
    <property type="protein sequence ID" value="ENSSPUP00000000340.1"/>
    <property type="gene ID" value="ENSSPUG00000000250.1"/>
</dbReference>
<evidence type="ECO:0000313" key="3">
    <source>
        <dbReference type="Ensembl" id="ENSSPUP00000000340.1"/>
    </source>
</evidence>